<dbReference type="NCBIfam" id="NF046100">
    <property type="entry name" value="RSP_2648_fam_PIN"/>
    <property type="match status" value="1"/>
</dbReference>
<comment type="caution">
    <text evidence="2">The sequence shown here is derived from an EMBL/GenBank/DDBJ whole genome shotgun (WGS) entry which is preliminary data.</text>
</comment>
<feature type="domain" description="PIN" evidence="1">
    <location>
        <begin position="2"/>
        <end position="108"/>
    </location>
</feature>
<dbReference type="Pfam" id="PF13470">
    <property type="entry name" value="PIN_3"/>
    <property type="match status" value="1"/>
</dbReference>
<keyword evidence="3" id="KW-1185">Reference proteome</keyword>
<dbReference type="RefSeq" id="WP_350937485.1">
    <property type="nucleotide sequence ID" value="NZ_JAYWLC010000009.1"/>
</dbReference>
<sequence>MKLVLDACVLYPTVLREILIGIAAKGLYQPLWSERLLEEWARAAARRNEADEVIARGEVAMLKARFPQAMIARHEGLENRLHLPDENDIHVLATAIAGHADAIVTMNAADFPRGVLQSEGLDRRSPDDVLWALWSDHPEKVAQVVEAVRQEAERLSGQPQPMRALLKRIRLSRLGRALEAG</sequence>
<protein>
    <submittedName>
        <fullName evidence="2">PIN domain-containing protein</fullName>
    </submittedName>
</protein>
<evidence type="ECO:0000313" key="3">
    <source>
        <dbReference type="Proteomes" id="UP001438953"/>
    </source>
</evidence>
<evidence type="ECO:0000313" key="2">
    <source>
        <dbReference type="EMBL" id="MER5172577.1"/>
    </source>
</evidence>
<reference evidence="2 3" key="2">
    <citation type="submission" date="2024-06" db="EMBL/GenBank/DDBJ databases">
        <title>Thioclava kandeliae sp. nov. from a rhizosphere soil sample of Kandelia candel in a mangrove.</title>
        <authorList>
            <person name="Mu T."/>
        </authorList>
    </citation>
    <scope>NUCLEOTIDE SEQUENCE [LARGE SCALE GENOMIC DNA]</scope>
    <source>
        <strain evidence="2 3">CPCC 100088</strain>
    </source>
</reference>
<dbReference type="EMBL" id="JAYWLC010000009">
    <property type="protein sequence ID" value="MER5172577.1"/>
    <property type="molecule type" value="Genomic_DNA"/>
</dbReference>
<proteinExistence type="predicted"/>
<reference evidence="2 3" key="1">
    <citation type="submission" date="2024-01" db="EMBL/GenBank/DDBJ databases">
        <authorList>
            <person name="Deng Y."/>
            <person name="Su J."/>
        </authorList>
    </citation>
    <scope>NUCLEOTIDE SEQUENCE [LARGE SCALE GENOMIC DNA]</scope>
    <source>
        <strain evidence="2 3">CPCC 100088</strain>
    </source>
</reference>
<name>A0ABV1SI59_9RHOB</name>
<organism evidence="2 3">
    <name type="scientific">Thioclava kandeliae</name>
    <dbReference type="NCBI Taxonomy" id="3070818"/>
    <lineage>
        <taxon>Bacteria</taxon>
        <taxon>Pseudomonadati</taxon>
        <taxon>Pseudomonadota</taxon>
        <taxon>Alphaproteobacteria</taxon>
        <taxon>Rhodobacterales</taxon>
        <taxon>Paracoccaceae</taxon>
        <taxon>Thioclava</taxon>
    </lineage>
</organism>
<evidence type="ECO:0000259" key="1">
    <source>
        <dbReference type="Pfam" id="PF13470"/>
    </source>
</evidence>
<dbReference type="InterPro" id="IPR029060">
    <property type="entry name" value="PIN-like_dom_sf"/>
</dbReference>
<dbReference type="SUPFAM" id="SSF88723">
    <property type="entry name" value="PIN domain-like"/>
    <property type="match status" value="1"/>
</dbReference>
<accession>A0ABV1SI59</accession>
<gene>
    <name evidence="2" type="ORF">VSX56_12415</name>
</gene>
<dbReference type="InterPro" id="IPR002716">
    <property type="entry name" value="PIN_dom"/>
</dbReference>
<dbReference type="Proteomes" id="UP001438953">
    <property type="component" value="Unassembled WGS sequence"/>
</dbReference>